<feature type="compositionally biased region" description="Low complexity" evidence="1">
    <location>
        <begin position="71"/>
        <end position="87"/>
    </location>
</feature>
<feature type="compositionally biased region" description="Polar residues" evidence="1">
    <location>
        <begin position="799"/>
        <end position="816"/>
    </location>
</feature>
<feature type="compositionally biased region" description="Low complexity" evidence="1">
    <location>
        <begin position="177"/>
        <end position="227"/>
    </location>
</feature>
<evidence type="ECO:0000256" key="1">
    <source>
        <dbReference type="SAM" id="MobiDB-lite"/>
    </source>
</evidence>
<organism evidence="3 4">
    <name type="scientific">Sporothrix eucalyptigena</name>
    <dbReference type="NCBI Taxonomy" id="1812306"/>
    <lineage>
        <taxon>Eukaryota</taxon>
        <taxon>Fungi</taxon>
        <taxon>Dikarya</taxon>
        <taxon>Ascomycota</taxon>
        <taxon>Pezizomycotina</taxon>
        <taxon>Sordariomycetes</taxon>
        <taxon>Sordariomycetidae</taxon>
        <taxon>Ophiostomatales</taxon>
        <taxon>Ophiostomataceae</taxon>
        <taxon>Sporothrix</taxon>
    </lineage>
</organism>
<feature type="compositionally biased region" description="Polar residues" evidence="1">
    <location>
        <begin position="363"/>
        <end position="373"/>
    </location>
</feature>
<reference evidence="3 4" key="1">
    <citation type="submission" date="2024-01" db="EMBL/GenBank/DDBJ databases">
        <authorList>
            <person name="Allen C."/>
            <person name="Tagirdzhanova G."/>
        </authorList>
    </citation>
    <scope>NUCLEOTIDE SEQUENCE [LARGE SCALE GENOMIC DNA]</scope>
</reference>
<feature type="region of interest" description="Disordered" evidence="1">
    <location>
        <begin position="427"/>
        <end position="637"/>
    </location>
</feature>
<dbReference type="EMBL" id="CAWUHD010000150">
    <property type="protein sequence ID" value="CAK7235562.1"/>
    <property type="molecule type" value="Genomic_DNA"/>
</dbReference>
<keyword evidence="2" id="KW-0472">Membrane</keyword>
<evidence type="ECO:0000256" key="2">
    <source>
        <dbReference type="SAM" id="Phobius"/>
    </source>
</evidence>
<sequence length="839" mass="84014">MVAIHPGEGQPGDGLPGGEAIWRLLTGVAHDSWEAICKHSPHAAHTSEAEVGDAELKPRAGGGGSGGNNNGRGSNNYDNGNDNNNNGGDNGKNGGNGNNKDTTSSTANTTPAKTTTPEKAASTPTTTPTTTSPKSTPAASTPAATSAETTTSPKTTPAIESTPTANNDNDNTSQTTAAGDSGSSNNNNNDDSSGNQASQDSGSGNDVAATGGQVAATGSSNNDDGSNASQPGGGAATDAPAASSTGSNGSNNKNGGNSVYVNTLGQTTTVHEKPTATTAGGALGAVATTGSTAAGSSSSDNNDTTASSGSSGGSHAGVIAGVVVALVALLIIAALLYRFRRSKFLKPVFGRGSNAGGKDITHNGVQRTSSRGSVRSLLTPIDVPPTSNGGAAMAEKTAMGGAGTAAIAAVSQTSGVYNEKQPTLPVVPMMAGGGDHSRMDSPTKYTAANLPPPTYPTAVARSPRSASSSIDTGDTTFAGPGGRARSASRSSYSTFPSTARAATHRHNSSNSVPRLQSVPTPPFANRRGGSNGNIPTGSLPTPPPTAVQPKDASFQGGPQQARAQNVPRIVANNSAPELNDRPAPLALSRPPPGRTLAAPASSGALAPPPMAANARQRQSGSSIGSGNGPQGEGDYKDMDAAAQNRSSYGSVGGSSITSSVLMSPSMLAWPVPPQTPPLSLRDGGGGSGPDDDSQAGSFPSATMALYMVPGGSHRPLTTASSMSSTTLGRGPMPTRAPLNGPSSRNLLQTSAGRRPSLGGPGDPVGYGHISQQQQYQQQPQRGYHQQQYPAQKRAPLGYTQPQASALTVHTDGQATSVRIPISRYQSAPSPHSPNSPDYY</sequence>
<feature type="compositionally biased region" description="Gly residues" evidence="1">
    <location>
        <begin position="88"/>
        <end position="97"/>
    </location>
</feature>
<evidence type="ECO:0000313" key="3">
    <source>
        <dbReference type="EMBL" id="CAK7235562.1"/>
    </source>
</evidence>
<feature type="compositionally biased region" description="Low complexity" evidence="1">
    <location>
        <begin position="483"/>
        <end position="499"/>
    </location>
</feature>
<feature type="region of interest" description="Disordered" evidence="1">
    <location>
        <begin position="44"/>
        <end position="260"/>
    </location>
</feature>
<feature type="compositionally biased region" description="Low complexity" evidence="1">
    <location>
        <begin position="98"/>
        <end position="158"/>
    </location>
</feature>
<evidence type="ECO:0000313" key="4">
    <source>
        <dbReference type="Proteomes" id="UP001642482"/>
    </source>
</evidence>
<keyword evidence="4" id="KW-1185">Reference proteome</keyword>
<feature type="compositionally biased region" description="Polar residues" evidence="1">
    <location>
        <begin position="508"/>
        <end position="518"/>
    </location>
</feature>
<accession>A0ABP0CVG2</accession>
<feature type="transmembrane region" description="Helical" evidence="2">
    <location>
        <begin position="316"/>
        <end position="337"/>
    </location>
</feature>
<feature type="compositionally biased region" description="Low complexity" evidence="1">
    <location>
        <begin position="289"/>
        <end position="309"/>
    </location>
</feature>
<name>A0ABP0CVG2_9PEZI</name>
<comment type="caution">
    <text evidence="3">The sequence shown here is derived from an EMBL/GenBank/DDBJ whole genome shotgun (WGS) entry which is preliminary data.</text>
</comment>
<feature type="compositionally biased region" description="Low complexity" evidence="1">
    <location>
        <begin position="460"/>
        <end position="469"/>
    </location>
</feature>
<feature type="compositionally biased region" description="Gly residues" evidence="1">
    <location>
        <begin position="60"/>
        <end position="70"/>
    </location>
</feature>
<feature type="compositionally biased region" description="Polar residues" evidence="1">
    <location>
        <begin position="159"/>
        <end position="176"/>
    </location>
</feature>
<feature type="compositionally biased region" description="Polar residues" evidence="1">
    <location>
        <begin position="740"/>
        <end position="751"/>
    </location>
</feature>
<keyword evidence="2" id="KW-0812">Transmembrane</keyword>
<gene>
    <name evidence="3" type="ORF">SEUCBS140593_009324</name>
</gene>
<feature type="compositionally biased region" description="Polar residues" evidence="1">
    <location>
        <begin position="823"/>
        <end position="839"/>
    </location>
</feature>
<feature type="compositionally biased region" description="Low complexity" evidence="1">
    <location>
        <begin position="596"/>
        <end position="605"/>
    </location>
</feature>
<dbReference type="Proteomes" id="UP001642482">
    <property type="component" value="Unassembled WGS sequence"/>
</dbReference>
<feature type="region of interest" description="Disordered" evidence="1">
    <location>
        <begin position="289"/>
        <end position="312"/>
    </location>
</feature>
<proteinExistence type="predicted"/>
<feature type="region of interest" description="Disordered" evidence="1">
    <location>
        <begin position="667"/>
        <end position="839"/>
    </location>
</feature>
<feature type="compositionally biased region" description="Low complexity" evidence="1">
    <location>
        <begin position="236"/>
        <end position="258"/>
    </location>
</feature>
<feature type="compositionally biased region" description="Low complexity" evidence="1">
    <location>
        <begin position="717"/>
        <end position="726"/>
    </location>
</feature>
<keyword evidence="2" id="KW-1133">Transmembrane helix</keyword>
<protein>
    <submittedName>
        <fullName evidence="3">Uncharacterized protein</fullName>
    </submittedName>
</protein>
<feature type="compositionally biased region" description="Low complexity" evidence="1">
    <location>
        <begin position="771"/>
        <end position="788"/>
    </location>
</feature>
<feature type="region of interest" description="Disordered" evidence="1">
    <location>
        <begin position="353"/>
        <end position="393"/>
    </location>
</feature>